<dbReference type="Proteomes" id="UP000198956">
    <property type="component" value="Unassembled WGS sequence"/>
</dbReference>
<accession>A0A1G8F4C5</accession>
<evidence type="ECO:0000313" key="1">
    <source>
        <dbReference type="EMBL" id="SDH76993.1"/>
    </source>
</evidence>
<evidence type="ECO:0000313" key="2">
    <source>
        <dbReference type="Proteomes" id="UP000198956"/>
    </source>
</evidence>
<proteinExistence type="predicted"/>
<gene>
    <name evidence="1" type="ORF">SAMN04489735_10562</name>
</gene>
<sequence length="37" mass="4706">MVVKVVMPNPKSNWESCIQRYWQKEKEKWEQRKQQQK</sequence>
<dbReference type="AlphaFoldDB" id="A0A1G8F4C5"/>
<dbReference type="EMBL" id="FNDE01000056">
    <property type="protein sequence ID" value="SDH76993.1"/>
    <property type="molecule type" value="Genomic_DNA"/>
</dbReference>
<reference evidence="1 2" key="1">
    <citation type="submission" date="2016-10" db="EMBL/GenBank/DDBJ databases">
        <authorList>
            <person name="de Groot N.N."/>
        </authorList>
    </citation>
    <scope>NUCLEOTIDE SEQUENCE [LARGE SCALE GENOMIC DNA]</scope>
    <source>
        <strain evidence="1 2">L 420-91</strain>
    </source>
</reference>
<organism evidence="1 2">
    <name type="scientific">Aneurinibacillus thermoaerophilus</name>
    <dbReference type="NCBI Taxonomy" id="143495"/>
    <lineage>
        <taxon>Bacteria</taxon>
        <taxon>Bacillati</taxon>
        <taxon>Bacillota</taxon>
        <taxon>Bacilli</taxon>
        <taxon>Bacillales</taxon>
        <taxon>Paenibacillaceae</taxon>
        <taxon>Aneurinibacillus group</taxon>
        <taxon>Aneurinibacillus</taxon>
    </lineage>
</organism>
<name>A0A1G8F4C5_ANETH</name>
<protein>
    <submittedName>
        <fullName evidence="1">Uncharacterized protein</fullName>
    </submittedName>
</protein>